<name>A0A6P5PXW1_MUSCR</name>
<dbReference type="RefSeq" id="XP_021021919.1">
    <property type="nucleotide sequence ID" value="XM_021166260.1"/>
</dbReference>
<dbReference type="AlphaFoldDB" id="A0A6P5PXW1"/>
<protein>
    <submittedName>
        <fullName evidence="2">Uncharacterized protein LOC110297479</fullName>
    </submittedName>
</protein>
<sequence>MTEETEMETIPSLSSMDSNSASILERFLELMRHFKTDPDPNEETVEVSADSFKMTKGGTRIWFLYGRCEMGLKQLSVVHTSELESREHSFVSHFVRSYGSDSGLRVSLMCPTLRHKDWERVTVALGLQVGKPSLGISEDGKQKDLLIWLPGRQQDTGRPWPPPVHLSLWMHI</sequence>
<dbReference type="KEGG" id="mcal:110297479"/>
<dbReference type="Proteomes" id="UP000515126">
    <property type="component" value="Chromosome 7"/>
</dbReference>
<proteinExistence type="predicted"/>
<dbReference type="GeneID" id="110297479"/>
<keyword evidence="1" id="KW-1185">Reference proteome</keyword>
<organism evidence="1 2">
    <name type="scientific">Mus caroli</name>
    <name type="common">Ryukyu mouse</name>
    <name type="synonym">Ricefield mouse</name>
    <dbReference type="NCBI Taxonomy" id="10089"/>
    <lineage>
        <taxon>Eukaryota</taxon>
        <taxon>Metazoa</taxon>
        <taxon>Chordata</taxon>
        <taxon>Craniata</taxon>
        <taxon>Vertebrata</taxon>
        <taxon>Euteleostomi</taxon>
        <taxon>Mammalia</taxon>
        <taxon>Eutheria</taxon>
        <taxon>Euarchontoglires</taxon>
        <taxon>Glires</taxon>
        <taxon>Rodentia</taxon>
        <taxon>Myomorpha</taxon>
        <taxon>Muroidea</taxon>
        <taxon>Muridae</taxon>
        <taxon>Murinae</taxon>
        <taxon>Mus</taxon>
        <taxon>Mus</taxon>
    </lineage>
</organism>
<evidence type="ECO:0000313" key="2">
    <source>
        <dbReference type="RefSeq" id="XP_021021919.1"/>
    </source>
</evidence>
<gene>
    <name evidence="2" type="primary">LOC110297479</name>
</gene>
<evidence type="ECO:0000313" key="1">
    <source>
        <dbReference type="Proteomes" id="UP000515126"/>
    </source>
</evidence>
<accession>A0A6P5PXW1</accession>
<reference evidence="2" key="1">
    <citation type="submission" date="2025-08" db="UniProtKB">
        <authorList>
            <consortium name="RefSeq"/>
        </authorList>
    </citation>
    <scope>IDENTIFICATION</scope>
</reference>